<dbReference type="AlphaFoldDB" id="V7IAW6"/>
<proteinExistence type="predicted"/>
<dbReference type="Proteomes" id="UP000017747">
    <property type="component" value="Unassembled WGS sequence"/>
</dbReference>
<dbReference type="GO" id="GO:0003677">
    <property type="term" value="F:DNA binding"/>
    <property type="evidence" value="ECO:0007669"/>
    <property type="project" value="UniProtKB-KW"/>
</dbReference>
<organism evidence="1 2">
    <name type="scientific">Youngiibacter fragilis 232.1</name>
    <dbReference type="NCBI Taxonomy" id="994573"/>
    <lineage>
        <taxon>Bacteria</taxon>
        <taxon>Bacillati</taxon>
        <taxon>Bacillota</taxon>
        <taxon>Clostridia</taxon>
        <taxon>Eubacteriales</taxon>
        <taxon>Clostridiaceae</taxon>
        <taxon>Youngiibacter</taxon>
    </lineage>
</organism>
<comment type="caution">
    <text evidence="1">The sequence shown here is derived from an EMBL/GenBank/DDBJ whole genome shotgun (WGS) entry which is preliminary data.</text>
</comment>
<dbReference type="STRING" id="994573.T472_0203290"/>
<dbReference type="EMBL" id="AXUN02000046">
    <property type="protein sequence ID" value="ETA81997.1"/>
    <property type="molecule type" value="Genomic_DNA"/>
</dbReference>
<keyword evidence="2" id="KW-1185">Reference proteome</keyword>
<evidence type="ECO:0000313" key="2">
    <source>
        <dbReference type="Proteomes" id="UP000017747"/>
    </source>
</evidence>
<name>V7IAW6_9CLOT</name>
<keyword evidence="1" id="KW-0238">DNA-binding</keyword>
<gene>
    <name evidence="1" type="ORF">T472_0203290</name>
</gene>
<sequence length="50" mass="5917">MEVNIMKKDPKTKILFTLPVDLKEELLKEAEKENRSLNNYILTLLIKRTT</sequence>
<dbReference type="GO" id="GO:0006355">
    <property type="term" value="P:regulation of DNA-templated transcription"/>
    <property type="evidence" value="ECO:0007669"/>
    <property type="project" value="InterPro"/>
</dbReference>
<dbReference type="SUPFAM" id="SSF47598">
    <property type="entry name" value="Ribbon-helix-helix"/>
    <property type="match status" value="1"/>
</dbReference>
<dbReference type="eggNOG" id="ENOG502ZE7C">
    <property type="taxonomic scope" value="Bacteria"/>
</dbReference>
<protein>
    <submittedName>
        <fullName evidence="1">DNA-binding protein</fullName>
    </submittedName>
</protein>
<evidence type="ECO:0000313" key="1">
    <source>
        <dbReference type="EMBL" id="ETA81997.1"/>
    </source>
</evidence>
<reference evidence="1 2" key="1">
    <citation type="journal article" date="2014" name="Genome Announc.">
        <title>Genome Sequence of Youngiibacter fragilis, the Type Strain of the Genus Youngiibacter.</title>
        <authorList>
            <person name="Wawrik C.B."/>
            <person name="Callaghan A.V."/>
            <person name="Stamps B.W."/>
            <person name="Wawrik B."/>
        </authorList>
    </citation>
    <scope>NUCLEOTIDE SEQUENCE [LARGE SCALE GENOMIC DNA]</scope>
    <source>
        <strain evidence="1 2">232.1</strain>
    </source>
</reference>
<dbReference type="InterPro" id="IPR013321">
    <property type="entry name" value="Arc_rbn_hlx_hlx"/>
</dbReference>
<dbReference type="Gene3D" id="1.10.1220.10">
    <property type="entry name" value="Met repressor-like"/>
    <property type="match status" value="1"/>
</dbReference>
<dbReference type="InterPro" id="IPR010985">
    <property type="entry name" value="Ribbon_hlx_hlx"/>
</dbReference>
<accession>V7IAW6</accession>